<accession>A0AAN4Z454</accession>
<comment type="caution">
    <text evidence="2">The sequence shown here is derived from an EMBL/GenBank/DDBJ whole genome shotgun (WGS) entry which is preliminary data.</text>
</comment>
<protein>
    <submittedName>
        <fullName evidence="2">Uncharacterized protein</fullName>
    </submittedName>
</protein>
<gene>
    <name evidence="2" type="ORF">PMAYCL1PPCAC_01227</name>
</gene>
<feature type="compositionally biased region" description="Basic and acidic residues" evidence="1">
    <location>
        <begin position="136"/>
        <end position="147"/>
    </location>
</feature>
<proteinExistence type="predicted"/>
<dbReference type="AlphaFoldDB" id="A0AAN4Z454"/>
<dbReference type="EMBL" id="BTRK01000001">
    <property type="protein sequence ID" value="GMR31032.1"/>
    <property type="molecule type" value="Genomic_DNA"/>
</dbReference>
<name>A0AAN4Z454_9BILA</name>
<sequence>MPSLYRDGQLTVVENLLSIVNPALSCHTLRISRHSNPFARAERPQASTPSSGGMAALARTEGDHNFVDLRRVALVGRRARLCEEHFRARVTGRVRVRSSIGLHGSLLIETLHFDVGIGSGGRAGDSLLDLPSLHSWGREPPDEDRRRSQYIPGGQSSRGSILQQKCEE</sequence>
<organism evidence="2 3">
    <name type="scientific">Pristionchus mayeri</name>
    <dbReference type="NCBI Taxonomy" id="1317129"/>
    <lineage>
        <taxon>Eukaryota</taxon>
        <taxon>Metazoa</taxon>
        <taxon>Ecdysozoa</taxon>
        <taxon>Nematoda</taxon>
        <taxon>Chromadorea</taxon>
        <taxon>Rhabditida</taxon>
        <taxon>Rhabditina</taxon>
        <taxon>Diplogasteromorpha</taxon>
        <taxon>Diplogasteroidea</taxon>
        <taxon>Neodiplogasteridae</taxon>
        <taxon>Pristionchus</taxon>
    </lineage>
</organism>
<evidence type="ECO:0000256" key="1">
    <source>
        <dbReference type="SAM" id="MobiDB-lite"/>
    </source>
</evidence>
<evidence type="ECO:0000313" key="2">
    <source>
        <dbReference type="EMBL" id="GMR31032.1"/>
    </source>
</evidence>
<dbReference type="Proteomes" id="UP001328107">
    <property type="component" value="Unassembled WGS sequence"/>
</dbReference>
<reference evidence="3" key="1">
    <citation type="submission" date="2022-10" db="EMBL/GenBank/DDBJ databases">
        <title>Genome assembly of Pristionchus species.</title>
        <authorList>
            <person name="Yoshida K."/>
            <person name="Sommer R.J."/>
        </authorList>
    </citation>
    <scope>NUCLEOTIDE SEQUENCE [LARGE SCALE GENOMIC DNA]</scope>
    <source>
        <strain evidence="3">RS5460</strain>
    </source>
</reference>
<evidence type="ECO:0000313" key="3">
    <source>
        <dbReference type="Proteomes" id="UP001328107"/>
    </source>
</evidence>
<feature type="compositionally biased region" description="Polar residues" evidence="1">
    <location>
        <begin position="154"/>
        <end position="168"/>
    </location>
</feature>
<feature type="region of interest" description="Disordered" evidence="1">
    <location>
        <begin position="133"/>
        <end position="168"/>
    </location>
</feature>
<keyword evidence="3" id="KW-1185">Reference proteome</keyword>